<gene>
    <name evidence="4" type="ORF">U472_07460</name>
</gene>
<dbReference type="PANTHER" id="PTHR42919">
    <property type="entry name" value="N-ALPHA-ACETYLTRANSFERASE"/>
    <property type="match status" value="1"/>
</dbReference>
<dbReference type="Proteomes" id="UP000093514">
    <property type="component" value="Unassembled WGS sequence"/>
</dbReference>
<reference evidence="5" key="1">
    <citation type="submission" date="2016-07" db="EMBL/GenBank/DDBJ databases">
        <authorList>
            <person name="Florea S."/>
            <person name="Webb J.S."/>
            <person name="Jaromczyk J."/>
            <person name="Schardl C.L."/>
        </authorList>
    </citation>
    <scope>NUCLEOTIDE SEQUENCE [LARGE SCALE GENOMIC DNA]</scope>
    <source>
        <strain evidence="5">Z6</strain>
    </source>
</reference>
<evidence type="ECO:0000313" key="4">
    <source>
        <dbReference type="EMBL" id="OCL27294.1"/>
    </source>
</evidence>
<dbReference type="AlphaFoldDB" id="A0A1C0AAH9"/>
<evidence type="ECO:0000313" key="5">
    <source>
        <dbReference type="Proteomes" id="UP000093514"/>
    </source>
</evidence>
<proteinExistence type="predicted"/>
<dbReference type="PROSITE" id="PS51186">
    <property type="entry name" value="GNAT"/>
    <property type="match status" value="1"/>
</dbReference>
<dbReference type="InterPro" id="IPR000182">
    <property type="entry name" value="GNAT_dom"/>
</dbReference>
<dbReference type="OrthoDB" id="7205533at2"/>
<dbReference type="InterPro" id="IPR016181">
    <property type="entry name" value="Acyl_CoA_acyltransferase"/>
</dbReference>
<name>A0A1C0AAH9_9FIRM</name>
<dbReference type="GO" id="GO:0016747">
    <property type="term" value="F:acyltransferase activity, transferring groups other than amino-acyl groups"/>
    <property type="evidence" value="ECO:0007669"/>
    <property type="project" value="InterPro"/>
</dbReference>
<sequence>MNLIIQEVSLDQIDLLLKVAKNSFVQTYQDQNNPEDMADYLERNFNKEELELELKDENSKFFIACLEDKAVGYFKLSFNKVHKLLKTDKAIKLERLYLLQSYIGRGIGKELMFKAIEVTKNNKVEYLWLGVWKENQKAIAFYQRWGFKIFSEEIFFLGEDAQEDWLMKKRIEINGE</sequence>
<dbReference type="CDD" id="cd04301">
    <property type="entry name" value="NAT_SF"/>
    <property type="match status" value="1"/>
</dbReference>
<dbReference type="Gene3D" id="3.40.630.30">
    <property type="match status" value="1"/>
</dbReference>
<evidence type="ECO:0000256" key="1">
    <source>
        <dbReference type="ARBA" id="ARBA00022679"/>
    </source>
</evidence>
<dbReference type="RefSeq" id="WP_068717030.1">
    <property type="nucleotide sequence ID" value="NZ_LWDV01000008.1"/>
</dbReference>
<accession>A0A1C0AAH9</accession>
<organism evidence="4 5">
    <name type="scientific">Orenia metallireducens</name>
    <dbReference type="NCBI Taxonomy" id="1413210"/>
    <lineage>
        <taxon>Bacteria</taxon>
        <taxon>Bacillati</taxon>
        <taxon>Bacillota</taxon>
        <taxon>Clostridia</taxon>
        <taxon>Halanaerobiales</taxon>
        <taxon>Halobacteroidaceae</taxon>
        <taxon>Orenia</taxon>
    </lineage>
</organism>
<comment type="caution">
    <text evidence="4">The sequence shown here is derived from an EMBL/GenBank/DDBJ whole genome shotgun (WGS) entry which is preliminary data.</text>
</comment>
<evidence type="ECO:0000259" key="3">
    <source>
        <dbReference type="PROSITE" id="PS51186"/>
    </source>
</evidence>
<dbReference type="EMBL" id="LWDV01000008">
    <property type="protein sequence ID" value="OCL27294.1"/>
    <property type="molecule type" value="Genomic_DNA"/>
</dbReference>
<reference evidence="4 5" key="2">
    <citation type="submission" date="2016-08" db="EMBL/GenBank/DDBJ databases">
        <title>Orenia metallireducens sp. nov. strain Z6, a Novel Metal-reducing Firmicute from the Deep Subsurface.</title>
        <authorList>
            <person name="Maxim B.I."/>
            <person name="Kenneth K."/>
            <person name="Flynn T.M."/>
            <person name="Oloughlin E.J."/>
            <person name="Locke R.A."/>
            <person name="Weber J.R."/>
            <person name="Egan S.M."/>
            <person name="Mackie R.I."/>
            <person name="Cann I.K."/>
        </authorList>
    </citation>
    <scope>NUCLEOTIDE SEQUENCE [LARGE SCALE GENOMIC DNA]</scope>
    <source>
        <strain evidence="4 5">Z6</strain>
    </source>
</reference>
<dbReference type="InterPro" id="IPR051556">
    <property type="entry name" value="N-term/lysine_N-AcTrnsfr"/>
</dbReference>
<keyword evidence="1" id="KW-0808">Transferase</keyword>
<dbReference type="SUPFAM" id="SSF55729">
    <property type="entry name" value="Acyl-CoA N-acyltransferases (Nat)"/>
    <property type="match status" value="1"/>
</dbReference>
<keyword evidence="2" id="KW-0012">Acyltransferase</keyword>
<keyword evidence="5" id="KW-1185">Reference proteome</keyword>
<feature type="domain" description="N-acetyltransferase" evidence="3">
    <location>
        <begin position="3"/>
        <end position="172"/>
    </location>
</feature>
<protein>
    <recommendedName>
        <fullName evidence="3">N-acetyltransferase domain-containing protein</fullName>
    </recommendedName>
</protein>
<evidence type="ECO:0000256" key="2">
    <source>
        <dbReference type="ARBA" id="ARBA00023315"/>
    </source>
</evidence>
<dbReference type="PANTHER" id="PTHR42919:SF8">
    <property type="entry name" value="N-ALPHA-ACETYLTRANSFERASE 50"/>
    <property type="match status" value="1"/>
</dbReference>
<dbReference type="Pfam" id="PF00583">
    <property type="entry name" value="Acetyltransf_1"/>
    <property type="match status" value="1"/>
</dbReference>